<evidence type="ECO:0000256" key="10">
    <source>
        <dbReference type="SAM" id="MobiDB-lite"/>
    </source>
</evidence>
<accession>A0A559MAB8</accession>
<keyword evidence="4" id="KW-0805">Transcription regulation</keyword>
<feature type="region of interest" description="Disordered" evidence="10">
    <location>
        <begin position="1"/>
        <end position="26"/>
    </location>
</feature>
<dbReference type="InterPro" id="IPR036390">
    <property type="entry name" value="WH_DNA-bd_sf"/>
</dbReference>
<feature type="compositionally biased region" description="Acidic residues" evidence="10">
    <location>
        <begin position="358"/>
        <end position="381"/>
    </location>
</feature>
<dbReference type="SUPFAM" id="SSF50916">
    <property type="entry name" value="Rap30/74 interaction domains"/>
    <property type="match status" value="1"/>
</dbReference>
<evidence type="ECO:0000256" key="1">
    <source>
        <dbReference type="ARBA" id="ARBA00004123"/>
    </source>
</evidence>
<keyword evidence="14" id="KW-1185">Reference proteome</keyword>
<dbReference type="Proteomes" id="UP000315522">
    <property type="component" value="Unassembled WGS sequence"/>
</dbReference>
<keyword evidence="5" id="KW-0238">DNA-binding</keyword>
<sequence>MADLSIKPDPDAPGVGAGASPAAFSEEDIYEDAGDLEFNQDPNFQSLYLSKVPKYVWEAWSKLDDDAEIQIGTIRNSTVIGEDGAQKACHCEYNPTIQELTMLLSSNIAEHQPIPKEYQLDINNESVKNTFVFTEKDLPGFKSKSNQKFDPSSANMPSRLMRNKNEKPAANKPFNPDKRFQPYFRKAIPKRTTLTGKVAHELNCIPIDNPESQRLLSMRTLEAMRPKMHTKFLGAEDVSSVGAGFIQPGTIAAQNQWDAFIKKPGQAAGKRPQLQKTARMPQNELLDKIFECFKKYNYWSMKALRAELQQPEAYLRETLERVAVLAKSGRFATQWSLKPENKITNYEAMGDAVAPTEGVEDSEFGDLDDDDDDEDVKFEDV</sequence>
<dbReference type="Pfam" id="PF02270">
    <property type="entry name" value="TFIIF_beta"/>
    <property type="match status" value="1"/>
</dbReference>
<dbReference type="PANTHER" id="PTHR10445:SF0">
    <property type="entry name" value="GENERAL TRANSCRIPTION FACTOR IIF SUBUNIT 2"/>
    <property type="match status" value="1"/>
</dbReference>
<reference evidence="13 14" key="1">
    <citation type="submission" date="2018-05" db="EMBL/GenBank/DDBJ databases">
        <title>Genome sequencing and assembly of the regulated plant pathogen Lachnellula willkommii and related sister species for the development of diagnostic species identification markers.</title>
        <authorList>
            <person name="Giroux E."/>
            <person name="Bilodeau G."/>
        </authorList>
    </citation>
    <scope>NUCLEOTIDE SEQUENCE [LARGE SCALE GENOMIC DNA]</scope>
    <source>
        <strain evidence="13 14">CBS 172.35</strain>
    </source>
</reference>
<evidence type="ECO:0000259" key="12">
    <source>
        <dbReference type="Pfam" id="PF17683"/>
    </source>
</evidence>
<evidence type="ECO:0000256" key="9">
    <source>
        <dbReference type="ARBA" id="ARBA00081863"/>
    </source>
</evidence>
<dbReference type="GO" id="GO:0003677">
    <property type="term" value="F:DNA binding"/>
    <property type="evidence" value="ECO:0007669"/>
    <property type="project" value="UniProtKB-KW"/>
</dbReference>
<dbReference type="EMBL" id="QGML01001054">
    <property type="protein sequence ID" value="TVY89904.1"/>
    <property type="molecule type" value="Genomic_DNA"/>
</dbReference>
<keyword evidence="6" id="KW-0804">Transcription</keyword>
<dbReference type="InterPro" id="IPR040504">
    <property type="entry name" value="TFIIF_beta_N"/>
</dbReference>
<evidence type="ECO:0000256" key="5">
    <source>
        <dbReference type="ARBA" id="ARBA00023125"/>
    </source>
</evidence>
<evidence type="ECO:0000256" key="6">
    <source>
        <dbReference type="ARBA" id="ARBA00023163"/>
    </source>
</evidence>
<evidence type="ECO:0000313" key="14">
    <source>
        <dbReference type="Proteomes" id="UP000315522"/>
    </source>
</evidence>
<organism evidence="13 14">
    <name type="scientific">Lachnellula willkommii</name>
    <dbReference type="NCBI Taxonomy" id="215461"/>
    <lineage>
        <taxon>Eukaryota</taxon>
        <taxon>Fungi</taxon>
        <taxon>Dikarya</taxon>
        <taxon>Ascomycota</taxon>
        <taxon>Pezizomycotina</taxon>
        <taxon>Leotiomycetes</taxon>
        <taxon>Helotiales</taxon>
        <taxon>Lachnaceae</taxon>
        <taxon>Lachnellula</taxon>
    </lineage>
</organism>
<name>A0A559MAB8_9HELO</name>
<evidence type="ECO:0000313" key="13">
    <source>
        <dbReference type="EMBL" id="TVY89904.1"/>
    </source>
</evidence>
<dbReference type="GO" id="GO:0006367">
    <property type="term" value="P:transcription initiation at RNA polymerase II promoter"/>
    <property type="evidence" value="ECO:0007669"/>
    <property type="project" value="InterPro"/>
</dbReference>
<dbReference type="SUPFAM" id="SSF46785">
    <property type="entry name" value="Winged helix' DNA-binding domain"/>
    <property type="match status" value="1"/>
</dbReference>
<evidence type="ECO:0000256" key="2">
    <source>
        <dbReference type="ARBA" id="ARBA00009543"/>
    </source>
</evidence>
<comment type="subcellular location">
    <subcellularLocation>
        <location evidence="1">Nucleus</location>
    </subcellularLocation>
</comment>
<dbReference type="PANTHER" id="PTHR10445">
    <property type="entry name" value="GENERAL TRANSCRIPTION FACTOR IIF SUBUNIT 2"/>
    <property type="match status" value="1"/>
</dbReference>
<dbReference type="GO" id="GO:0003743">
    <property type="term" value="F:translation initiation factor activity"/>
    <property type="evidence" value="ECO:0007669"/>
    <property type="project" value="UniProtKB-KW"/>
</dbReference>
<dbReference type="Gene3D" id="1.10.10.10">
    <property type="entry name" value="Winged helix-like DNA-binding domain superfamily/Winged helix DNA-binding domain"/>
    <property type="match status" value="1"/>
</dbReference>
<protein>
    <recommendedName>
        <fullName evidence="3">Transcription initiation factor IIF subunit beta</fullName>
    </recommendedName>
    <alternativeName>
        <fullName evidence="9">TFIIF medium subunit</fullName>
    </alternativeName>
    <alternativeName>
        <fullName evidence="8">TFIIF-beta</fullName>
    </alternativeName>
</protein>
<proteinExistence type="inferred from homology"/>
<keyword evidence="13" id="KW-0648">Protein biosynthesis</keyword>
<evidence type="ECO:0000256" key="3">
    <source>
        <dbReference type="ARBA" id="ARBA00021453"/>
    </source>
</evidence>
<keyword evidence="7" id="KW-0539">Nucleus</keyword>
<dbReference type="GO" id="GO:0005674">
    <property type="term" value="C:transcription factor TFIIF complex"/>
    <property type="evidence" value="ECO:0007669"/>
    <property type="project" value="InterPro"/>
</dbReference>
<feature type="compositionally biased region" description="Basic and acidic residues" evidence="10">
    <location>
        <begin position="1"/>
        <end position="10"/>
    </location>
</feature>
<dbReference type="Pfam" id="PF17683">
    <property type="entry name" value="TFIIF_beta_N"/>
    <property type="match status" value="1"/>
</dbReference>
<keyword evidence="13" id="KW-0396">Initiation factor</keyword>
<dbReference type="CDD" id="cd07980">
    <property type="entry name" value="TFIIF_beta"/>
    <property type="match status" value="1"/>
</dbReference>
<dbReference type="InterPro" id="IPR036388">
    <property type="entry name" value="WH-like_DNA-bd_sf"/>
</dbReference>
<feature type="domain" description="TFIIF beta subunit HTH" evidence="11">
    <location>
        <begin position="278"/>
        <end position="342"/>
    </location>
</feature>
<comment type="similarity">
    <text evidence="2">Belongs to the TFIIF beta subunit family.</text>
</comment>
<dbReference type="FunFam" id="1.10.10.10:FF:000035">
    <property type="entry name" value="General transcription factor IIF subunit 2"/>
    <property type="match status" value="1"/>
</dbReference>
<evidence type="ECO:0000256" key="7">
    <source>
        <dbReference type="ARBA" id="ARBA00023242"/>
    </source>
</evidence>
<gene>
    <name evidence="13" type="primary">tfg2</name>
    <name evidence="13" type="ORF">LAWI1_G002705</name>
</gene>
<feature type="compositionally biased region" description="Low complexity" evidence="10">
    <location>
        <begin position="12"/>
        <end position="23"/>
    </location>
</feature>
<feature type="region of interest" description="Disordered" evidence="10">
    <location>
        <begin position="350"/>
        <end position="381"/>
    </location>
</feature>
<comment type="caution">
    <text evidence="13">The sequence shown here is derived from an EMBL/GenBank/DDBJ whole genome shotgun (WGS) entry which is preliminary data.</text>
</comment>
<dbReference type="InterPro" id="IPR011039">
    <property type="entry name" value="TFIIF_interaction"/>
</dbReference>
<dbReference type="AlphaFoldDB" id="A0A559MAB8"/>
<evidence type="ECO:0000259" key="11">
    <source>
        <dbReference type="Pfam" id="PF02270"/>
    </source>
</evidence>
<evidence type="ECO:0000256" key="4">
    <source>
        <dbReference type="ARBA" id="ARBA00023015"/>
    </source>
</evidence>
<feature type="domain" description="TFIIF beta subunit N-terminal" evidence="12">
    <location>
        <begin position="45"/>
        <end position="207"/>
    </location>
</feature>
<evidence type="ECO:0000256" key="8">
    <source>
        <dbReference type="ARBA" id="ARBA00081473"/>
    </source>
</evidence>
<dbReference type="InterPro" id="IPR003196">
    <property type="entry name" value="TFIIF_beta"/>
</dbReference>
<dbReference type="InterPro" id="IPR040450">
    <property type="entry name" value="TFIIF_beta_HTH"/>
</dbReference>